<dbReference type="GO" id="GO:0016592">
    <property type="term" value="C:mediator complex"/>
    <property type="evidence" value="ECO:0007669"/>
    <property type="project" value="InterPro"/>
</dbReference>
<dbReference type="PANTHER" id="PTHR13074:SF9">
    <property type="entry name" value="MEDIATOR OF RNA POLYMERASE II TRANSCRIPTION SUBUNIT 8"/>
    <property type="match status" value="1"/>
</dbReference>
<organism evidence="10 11">
    <name type="scientific">Protomyces lactucae-debilis</name>
    <dbReference type="NCBI Taxonomy" id="2754530"/>
    <lineage>
        <taxon>Eukaryota</taxon>
        <taxon>Fungi</taxon>
        <taxon>Dikarya</taxon>
        <taxon>Ascomycota</taxon>
        <taxon>Taphrinomycotina</taxon>
        <taxon>Taphrinomycetes</taxon>
        <taxon>Taphrinales</taxon>
        <taxon>Protomycetaceae</taxon>
        <taxon>Protomyces</taxon>
    </lineage>
</organism>
<keyword evidence="11" id="KW-1185">Reference proteome</keyword>
<sequence>MQAASTQESNAPALLPVPPSLEVLRSRIQQITASLQTLHMRIAQSDPHALPPWPQVQSALTVLLTQLSSALQTLHASRAGQDAIRAISVFPGRTFPVAQQEGLLQTLLRTKPLPSAEAYVQLAQEHGISIQAEHKITQPQLVSFAREGEDVPDYLKDEAIPADAWFTLQRAKRSWTGFYTQKEQDEDFEIDVDDLDDIRKERRLEQEKCDAGMKAMLSFMRRGG</sequence>
<evidence type="ECO:0000256" key="9">
    <source>
        <dbReference type="RuleBase" id="RU364144"/>
    </source>
</evidence>
<keyword evidence="4 9" id="KW-0805">Transcription regulation</keyword>
<reference evidence="10 11" key="1">
    <citation type="submission" date="2016-07" db="EMBL/GenBank/DDBJ databases">
        <title>Pervasive Adenine N6-methylation of Active Genes in Fungi.</title>
        <authorList>
            <consortium name="DOE Joint Genome Institute"/>
            <person name="Mondo S.J."/>
            <person name="Dannebaum R.O."/>
            <person name="Kuo R.C."/>
            <person name="Labutti K."/>
            <person name="Haridas S."/>
            <person name="Kuo A."/>
            <person name="Salamov A."/>
            <person name="Ahrendt S.R."/>
            <person name="Lipzen A."/>
            <person name="Sullivan W."/>
            <person name="Andreopoulos W.B."/>
            <person name="Clum A."/>
            <person name="Lindquist E."/>
            <person name="Daum C."/>
            <person name="Ramamoorthy G.K."/>
            <person name="Gryganskyi A."/>
            <person name="Culley D."/>
            <person name="Magnuson J.K."/>
            <person name="James T.Y."/>
            <person name="O'Malley M.A."/>
            <person name="Stajich J.E."/>
            <person name="Spatafora J.W."/>
            <person name="Visel A."/>
            <person name="Grigoriev I.V."/>
        </authorList>
    </citation>
    <scope>NUCLEOTIDE SEQUENCE [LARGE SCALE GENOMIC DNA]</scope>
    <source>
        <strain evidence="10 11">12-1054</strain>
    </source>
</reference>
<dbReference type="GO" id="GO:0003712">
    <property type="term" value="F:transcription coregulator activity"/>
    <property type="evidence" value="ECO:0007669"/>
    <property type="project" value="InterPro"/>
</dbReference>
<proteinExistence type="inferred from homology"/>
<evidence type="ECO:0000256" key="4">
    <source>
        <dbReference type="ARBA" id="ARBA00023015"/>
    </source>
</evidence>
<comment type="subcellular location">
    <subcellularLocation>
        <location evidence="1 9">Nucleus</location>
    </subcellularLocation>
</comment>
<comment type="function">
    <text evidence="9">Component of the Mediator complex, a coactivator involved in the regulated transcription of nearly all RNA polymerase II-dependent genes. Mediator functions as a bridge to convey information from gene-specific regulatory proteins to the basal RNA polymerase II transcription machinery. Mediator is recruited to promoters by direct interactions with regulatory proteins and serves as a scaffold for the assembly of a functional preinitiation complex with RNA polymerase II and the general transcription factors.</text>
</comment>
<dbReference type="Pfam" id="PF10232">
    <property type="entry name" value="Med8"/>
    <property type="match status" value="1"/>
</dbReference>
<dbReference type="InterPro" id="IPR019364">
    <property type="entry name" value="Mediatior_Med8_fun/met"/>
</dbReference>
<evidence type="ECO:0000256" key="2">
    <source>
        <dbReference type="ARBA" id="ARBA00005716"/>
    </source>
</evidence>
<keyword evidence="7 9" id="KW-0539">Nucleus</keyword>
<keyword evidence="5 9" id="KW-0010">Activator</keyword>
<dbReference type="Gene3D" id="6.10.250.2610">
    <property type="match status" value="1"/>
</dbReference>
<name>A0A1Y2FSH9_PROLT</name>
<comment type="caution">
    <text evidence="10">The sequence shown here is derived from an EMBL/GenBank/DDBJ whole genome shotgun (WGS) entry which is preliminary data.</text>
</comment>
<comment type="subunit">
    <text evidence="9">Component of the Mediator complex.</text>
</comment>
<accession>A0A1Y2FSH9</accession>
<evidence type="ECO:0000313" key="10">
    <source>
        <dbReference type="EMBL" id="ORY86264.1"/>
    </source>
</evidence>
<dbReference type="OrthoDB" id="5329317at2759"/>
<comment type="similarity">
    <text evidence="2 9">Belongs to the Mediator complex subunit 8 family.</text>
</comment>
<gene>
    <name evidence="9" type="primary">MED8</name>
    <name evidence="10" type="ORF">BCR37DRAFT_213439</name>
</gene>
<evidence type="ECO:0000256" key="6">
    <source>
        <dbReference type="ARBA" id="ARBA00023163"/>
    </source>
</evidence>
<dbReference type="AlphaFoldDB" id="A0A1Y2FSH9"/>
<dbReference type="GO" id="GO:0070847">
    <property type="term" value="C:core mediator complex"/>
    <property type="evidence" value="ECO:0007669"/>
    <property type="project" value="TreeGrafter"/>
</dbReference>
<evidence type="ECO:0000256" key="8">
    <source>
        <dbReference type="ARBA" id="ARBA00031261"/>
    </source>
</evidence>
<evidence type="ECO:0000256" key="5">
    <source>
        <dbReference type="ARBA" id="ARBA00023159"/>
    </source>
</evidence>
<dbReference type="GO" id="GO:0000978">
    <property type="term" value="F:RNA polymerase II cis-regulatory region sequence-specific DNA binding"/>
    <property type="evidence" value="ECO:0007669"/>
    <property type="project" value="TreeGrafter"/>
</dbReference>
<dbReference type="STRING" id="56484.A0A1Y2FSH9"/>
<dbReference type="Gene3D" id="1.20.58.1710">
    <property type="match status" value="1"/>
</dbReference>
<dbReference type="EMBL" id="MCFI01000003">
    <property type="protein sequence ID" value="ORY86264.1"/>
    <property type="molecule type" value="Genomic_DNA"/>
</dbReference>
<evidence type="ECO:0000256" key="3">
    <source>
        <dbReference type="ARBA" id="ARBA00020637"/>
    </source>
</evidence>
<evidence type="ECO:0000256" key="1">
    <source>
        <dbReference type="ARBA" id="ARBA00004123"/>
    </source>
</evidence>
<protein>
    <recommendedName>
        <fullName evidence="3 9">Mediator of RNA polymerase II transcription subunit 8</fullName>
    </recommendedName>
    <alternativeName>
        <fullName evidence="8 9">Mediator complex subunit 8</fullName>
    </alternativeName>
</protein>
<keyword evidence="6 9" id="KW-0804">Transcription</keyword>
<evidence type="ECO:0000256" key="7">
    <source>
        <dbReference type="ARBA" id="ARBA00023242"/>
    </source>
</evidence>
<dbReference type="PANTHER" id="PTHR13074">
    <property type="entry name" value="MEDIATOR OF RNA POLYMERASE II TRANSCRIPTION SUBUNIT 8"/>
    <property type="match status" value="1"/>
</dbReference>
<dbReference type="OMA" id="PQWYSLQ"/>
<dbReference type="Proteomes" id="UP000193685">
    <property type="component" value="Unassembled WGS sequence"/>
</dbReference>
<evidence type="ECO:0000313" key="11">
    <source>
        <dbReference type="Proteomes" id="UP000193685"/>
    </source>
</evidence>
<dbReference type="GO" id="GO:0006357">
    <property type="term" value="P:regulation of transcription by RNA polymerase II"/>
    <property type="evidence" value="ECO:0007669"/>
    <property type="project" value="InterPro"/>
</dbReference>